<keyword evidence="1" id="KW-0472">Membrane</keyword>
<protein>
    <submittedName>
        <fullName evidence="2">Uncharacterized protein</fullName>
    </submittedName>
</protein>
<evidence type="ECO:0000256" key="1">
    <source>
        <dbReference type="SAM" id="Phobius"/>
    </source>
</evidence>
<reference evidence="2" key="1">
    <citation type="journal article" date="2014" name="Front. Microbiol.">
        <title>High frequency of phylogenetically diverse reductive dehalogenase-homologous genes in deep subseafloor sedimentary metagenomes.</title>
        <authorList>
            <person name="Kawai M."/>
            <person name="Futagami T."/>
            <person name="Toyoda A."/>
            <person name="Takaki Y."/>
            <person name="Nishi S."/>
            <person name="Hori S."/>
            <person name="Arai W."/>
            <person name="Tsubouchi T."/>
            <person name="Morono Y."/>
            <person name="Uchiyama I."/>
            <person name="Ito T."/>
            <person name="Fujiyama A."/>
            <person name="Inagaki F."/>
            <person name="Takami H."/>
        </authorList>
    </citation>
    <scope>NUCLEOTIDE SEQUENCE</scope>
    <source>
        <strain evidence="2">Expedition CK06-06</strain>
    </source>
</reference>
<keyword evidence="1" id="KW-1133">Transmembrane helix</keyword>
<feature type="non-terminal residue" evidence="2">
    <location>
        <position position="101"/>
    </location>
</feature>
<proteinExistence type="predicted"/>
<evidence type="ECO:0000313" key="2">
    <source>
        <dbReference type="EMBL" id="GAH82555.1"/>
    </source>
</evidence>
<dbReference type="EMBL" id="BARU01042226">
    <property type="protein sequence ID" value="GAH82555.1"/>
    <property type="molecule type" value="Genomic_DNA"/>
</dbReference>
<feature type="transmembrane region" description="Helical" evidence="1">
    <location>
        <begin position="6"/>
        <end position="27"/>
    </location>
</feature>
<sequence>MWPSNFFNTVIAAAVSFPVYFSLELLYRKAIYPQLSFLKKERKKTMWMVIIVVFVNINLMTLTWTWAFFPSVLFMYLIFLYATIQNTLIYENTQRFSTVII</sequence>
<name>X1JM91_9ZZZZ</name>
<comment type="caution">
    <text evidence="2">The sequence shown here is derived from an EMBL/GenBank/DDBJ whole genome shotgun (WGS) entry which is preliminary data.</text>
</comment>
<accession>X1JM91</accession>
<feature type="transmembrane region" description="Helical" evidence="1">
    <location>
        <begin position="73"/>
        <end position="90"/>
    </location>
</feature>
<feature type="transmembrane region" description="Helical" evidence="1">
    <location>
        <begin position="47"/>
        <end position="67"/>
    </location>
</feature>
<gene>
    <name evidence="2" type="ORF">S03H2_64925</name>
</gene>
<keyword evidence="1" id="KW-0812">Transmembrane</keyword>
<dbReference type="AlphaFoldDB" id="X1JM91"/>
<organism evidence="2">
    <name type="scientific">marine sediment metagenome</name>
    <dbReference type="NCBI Taxonomy" id="412755"/>
    <lineage>
        <taxon>unclassified sequences</taxon>
        <taxon>metagenomes</taxon>
        <taxon>ecological metagenomes</taxon>
    </lineage>
</organism>